<evidence type="ECO:0000313" key="8">
    <source>
        <dbReference type="Proteomes" id="UP000077755"/>
    </source>
</evidence>
<dbReference type="Gene3D" id="3.30.1330.80">
    <property type="entry name" value="Hypothetical protein, similar to alpha- acetolactate decarboxylase, domain 2"/>
    <property type="match status" value="1"/>
</dbReference>
<sequence>MEGEKVIHYSAPAAATEGVASVYAEGKKKRGRPKKYGPKKKQRLDVESPQGLFLYVLFFRNQFHAHNTSRTPVGPYGGQELNHCTNPLLVAFCVCANLGSHVVTVDPGEDVLHKLMSISKREAKIICVLSGSGVVSAVTLRQSNPYGDTMNYEGSFDILSLSGFFIPDDNGGMKSIFGNMNVSVAGPDGRVMGGELAGLLTAAAPVQVAITSCLPSYQEPKQFAPTSSCVHATGEGETQGASK</sequence>
<dbReference type="PANTHER" id="PTHR31500">
    <property type="entry name" value="AT-HOOK MOTIF NUCLEAR-LOCALIZED PROTEIN 9"/>
    <property type="match status" value="1"/>
</dbReference>
<comment type="function">
    <text evidence="4">Transcription factor that specifically binds AT-rich DNA sequences related to the nuclear matrix attachment regions (MARs).</text>
</comment>
<evidence type="ECO:0000256" key="5">
    <source>
        <dbReference type="SAM" id="MobiDB-lite"/>
    </source>
</evidence>
<dbReference type="EMBL" id="CP093351">
    <property type="protein sequence ID" value="WOH14042.1"/>
    <property type="molecule type" value="Genomic_DNA"/>
</dbReference>
<dbReference type="SUPFAM" id="SSF117856">
    <property type="entry name" value="AF0104/ALDC/Ptd012-like"/>
    <property type="match status" value="1"/>
</dbReference>
<comment type="subcellular location">
    <subcellularLocation>
        <location evidence="4">Nucleus</location>
    </subcellularLocation>
</comment>
<dbReference type="GO" id="GO:0005634">
    <property type="term" value="C:nucleus"/>
    <property type="evidence" value="ECO:0007669"/>
    <property type="project" value="UniProtKB-SubCell"/>
</dbReference>
<evidence type="ECO:0000256" key="3">
    <source>
        <dbReference type="ARBA" id="ARBA00023163"/>
    </source>
</evidence>
<evidence type="ECO:0000313" key="7">
    <source>
        <dbReference type="EMBL" id="WOH14042.1"/>
    </source>
</evidence>
<reference evidence="7" key="2">
    <citation type="submission" date="2022-03" db="EMBL/GenBank/DDBJ databases">
        <title>Draft title - Genomic analysis of global carrot germplasm unveils the trajectory of domestication and the origin of high carotenoid orange carrot.</title>
        <authorList>
            <person name="Iorizzo M."/>
            <person name="Ellison S."/>
            <person name="Senalik D."/>
            <person name="Macko-Podgorni A."/>
            <person name="Grzebelus D."/>
            <person name="Bostan H."/>
            <person name="Rolling W."/>
            <person name="Curaba J."/>
            <person name="Simon P."/>
        </authorList>
    </citation>
    <scope>NUCLEOTIDE SEQUENCE</scope>
    <source>
        <tissue evidence="7">Leaf</tissue>
    </source>
</reference>
<evidence type="ECO:0000259" key="6">
    <source>
        <dbReference type="PROSITE" id="PS51742"/>
    </source>
</evidence>
<dbReference type="PANTHER" id="PTHR31500:SF18">
    <property type="entry name" value="AT-HOOK MOTIF NUCLEAR-LOCALIZED PROTEIN 3"/>
    <property type="match status" value="1"/>
</dbReference>
<evidence type="ECO:0000256" key="4">
    <source>
        <dbReference type="RuleBase" id="RU367031"/>
    </source>
</evidence>
<gene>
    <name evidence="7" type="ORF">DCAR_0933558</name>
</gene>
<feature type="region of interest" description="Disordered" evidence="5">
    <location>
        <begin position="24"/>
        <end position="43"/>
    </location>
</feature>
<organism evidence="7 8">
    <name type="scientific">Daucus carota subsp. sativus</name>
    <name type="common">Carrot</name>
    <dbReference type="NCBI Taxonomy" id="79200"/>
    <lineage>
        <taxon>Eukaryota</taxon>
        <taxon>Viridiplantae</taxon>
        <taxon>Streptophyta</taxon>
        <taxon>Embryophyta</taxon>
        <taxon>Tracheophyta</taxon>
        <taxon>Spermatophyta</taxon>
        <taxon>Magnoliopsida</taxon>
        <taxon>eudicotyledons</taxon>
        <taxon>Gunneridae</taxon>
        <taxon>Pentapetalae</taxon>
        <taxon>asterids</taxon>
        <taxon>campanulids</taxon>
        <taxon>Apiales</taxon>
        <taxon>Apiaceae</taxon>
        <taxon>Apioideae</taxon>
        <taxon>Scandiceae</taxon>
        <taxon>Daucinae</taxon>
        <taxon>Daucus</taxon>
        <taxon>Daucus sect. Daucus</taxon>
    </lineage>
</organism>
<name>A0AAF0XVC8_DAUCS</name>
<dbReference type="Proteomes" id="UP000077755">
    <property type="component" value="Chromosome 9"/>
</dbReference>
<dbReference type="InterPro" id="IPR039605">
    <property type="entry name" value="AHL"/>
</dbReference>
<keyword evidence="8" id="KW-1185">Reference proteome</keyword>
<dbReference type="GO" id="GO:0003680">
    <property type="term" value="F:minor groove of adenine-thymine-rich DNA binding"/>
    <property type="evidence" value="ECO:0007669"/>
    <property type="project" value="UniProtKB-UniRule"/>
</dbReference>
<reference evidence="7" key="1">
    <citation type="journal article" date="2016" name="Nat. Genet.">
        <title>A high-quality carrot genome assembly provides new insights into carotenoid accumulation and asterid genome evolution.</title>
        <authorList>
            <person name="Iorizzo M."/>
            <person name="Ellison S."/>
            <person name="Senalik D."/>
            <person name="Zeng P."/>
            <person name="Satapoomin P."/>
            <person name="Huang J."/>
            <person name="Bowman M."/>
            <person name="Iovene M."/>
            <person name="Sanseverino W."/>
            <person name="Cavagnaro P."/>
            <person name="Yildiz M."/>
            <person name="Macko-Podgorni A."/>
            <person name="Moranska E."/>
            <person name="Grzebelus E."/>
            <person name="Grzebelus D."/>
            <person name="Ashrafi H."/>
            <person name="Zheng Z."/>
            <person name="Cheng S."/>
            <person name="Spooner D."/>
            <person name="Van Deynze A."/>
            <person name="Simon P."/>
        </authorList>
    </citation>
    <scope>NUCLEOTIDE SEQUENCE</scope>
    <source>
        <tissue evidence="7">Leaf</tissue>
    </source>
</reference>
<dbReference type="InterPro" id="IPR005175">
    <property type="entry name" value="PPC_dom"/>
</dbReference>
<comment type="domain">
    <text evidence="4">The PPC domain mediates interactions between AHL proteins.</text>
</comment>
<accession>A0AAF0XVC8</accession>
<dbReference type="PROSITE" id="PS51742">
    <property type="entry name" value="PPC"/>
    <property type="match status" value="1"/>
</dbReference>
<dbReference type="AlphaFoldDB" id="A0AAF0XVC8"/>
<keyword evidence="1 4" id="KW-0805">Transcription regulation</keyword>
<keyword evidence="4" id="KW-0539">Nucleus</keyword>
<dbReference type="CDD" id="cd11378">
    <property type="entry name" value="DUF296"/>
    <property type="match status" value="1"/>
</dbReference>
<proteinExistence type="predicted"/>
<keyword evidence="2 4" id="KW-0238">DNA-binding</keyword>
<feature type="domain" description="PPC" evidence="6">
    <location>
        <begin position="95"/>
        <end position="235"/>
    </location>
</feature>
<feature type="compositionally biased region" description="Basic residues" evidence="5">
    <location>
        <begin position="27"/>
        <end position="42"/>
    </location>
</feature>
<dbReference type="Pfam" id="PF03479">
    <property type="entry name" value="PCC"/>
    <property type="match status" value="1"/>
</dbReference>
<evidence type="ECO:0000256" key="2">
    <source>
        <dbReference type="ARBA" id="ARBA00023125"/>
    </source>
</evidence>
<evidence type="ECO:0000256" key="1">
    <source>
        <dbReference type="ARBA" id="ARBA00023015"/>
    </source>
</evidence>
<protein>
    <recommendedName>
        <fullName evidence="4">AT-hook motif nuclear-localized protein</fullName>
    </recommendedName>
</protein>
<keyword evidence="3 4" id="KW-0804">Transcription</keyword>